<dbReference type="AlphaFoldDB" id="A0A3L6FG31"/>
<keyword evidence="1" id="KW-0732">Signal</keyword>
<reference evidence="2" key="1">
    <citation type="journal article" date="2018" name="Nat. Genet.">
        <title>Extensive intraspecific gene order and gene structural variations between Mo17 and other maize genomes.</title>
        <authorList>
            <person name="Sun S."/>
            <person name="Zhou Y."/>
            <person name="Chen J."/>
            <person name="Shi J."/>
            <person name="Zhao H."/>
            <person name="Zhao H."/>
            <person name="Song W."/>
            <person name="Zhang M."/>
            <person name="Cui Y."/>
            <person name="Dong X."/>
            <person name="Liu H."/>
            <person name="Ma X."/>
            <person name="Jiao Y."/>
            <person name="Wang B."/>
            <person name="Wei X."/>
            <person name="Stein J.C."/>
            <person name="Glaubitz J.C."/>
            <person name="Lu F."/>
            <person name="Yu G."/>
            <person name="Liang C."/>
            <person name="Fengler K."/>
            <person name="Li B."/>
            <person name="Rafalski A."/>
            <person name="Schnable P.S."/>
            <person name="Ware D.H."/>
            <person name="Buckler E.S."/>
            <person name="Lai J."/>
        </authorList>
    </citation>
    <scope>NUCLEOTIDE SEQUENCE [LARGE SCALE GENOMIC DNA]</scope>
    <source>
        <tissue evidence="2">Seedling</tissue>
    </source>
</reference>
<organism evidence="2">
    <name type="scientific">Zea mays</name>
    <name type="common">Maize</name>
    <dbReference type="NCBI Taxonomy" id="4577"/>
    <lineage>
        <taxon>Eukaryota</taxon>
        <taxon>Viridiplantae</taxon>
        <taxon>Streptophyta</taxon>
        <taxon>Embryophyta</taxon>
        <taxon>Tracheophyta</taxon>
        <taxon>Spermatophyta</taxon>
        <taxon>Magnoliopsida</taxon>
        <taxon>Liliopsida</taxon>
        <taxon>Poales</taxon>
        <taxon>Poaceae</taxon>
        <taxon>PACMAD clade</taxon>
        <taxon>Panicoideae</taxon>
        <taxon>Andropogonodae</taxon>
        <taxon>Andropogoneae</taxon>
        <taxon>Tripsacinae</taxon>
        <taxon>Zea</taxon>
    </lineage>
</organism>
<dbReference type="EMBL" id="NCVQ01000004">
    <property type="protein sequence ID" value="PWZ31798.1"/>
    <property type="molecule type" value="Genomic_DNA"/>
</dbReference>
<accession>A0A3L6FG31</accession>
<sequence>MTRYWPLLPQPFLLLRLCHCRRPNDCHGQVATTRTVASVVAAIALAVDAQASGGHEAPCRKRVGPRIAVWEATCPHWRERDEFLGSGQRITDGSWQRLRDRRGQEWIEPDLSPSL</sequence>
<feature type="chain" id="PRO_5018260857" description="Secreted protein" evidence="1">
    <location>
        <begin position="21"/>
        <end position="115"/>
    </location>
</feature>
<gene>
    <name evidence="2" type="ORF">Zm00014a_040883</name>
</gene>
<evidence type="ECO:0000313" key="2">
    <source>
        <dbReference type="EMBL" id="PWZ31798.1"/>
    </source>
</evidence>
<feature type="signal peptide" evidence="1">
    <location>
        <begin position="1"/>
        <end position="20"/>
    </location>
</feature>
<dbReference type="Proteomes" id="UP000251960">
    <property type="component" value="Chromosome 3"/>
</dbReference>
<proteinExistence type="predicted"/>
<protein>
    <recommendedName>
        <fullName evidence="3">Secreted protein</fullName>
    </recommendedName>
</protein>
<evidence type="ECO:0008006" key="3">
    <source>
        <dbReference type="Google" id="ProtNLM"/>
    </source>
</evidence>
<evidence type="ECO:0000256" key="1">
    <source>
        <dbReference type="SAM" id="SignalP"/>
    </source>
</evidence>
<name>A0A3L6FG31_MAIZE</name>
<comment type="caution">
    <text evidence="2">The sequence shown here is derived from an EMBL/GenBank/DDBJ whole genome shotgun (WGS) entry which is preliminary data.</text>
</comment>